<feature type="transmembrane region" description="Helical" evidence="1">
    <location>
        <begin position="105"/>
        <end position="127"/>
    </location>
</feature>
<sequence>MHFYRICLVLFHICSTLTYIPHLLNHIKRLPLAEVSPRSRIAYITYWIGYCVLVFGVLIWCLIIICRKQTIWQLIRVTAHLLIAKLVYTSFDLIVRILLNYTYAVVIFDIIHIILLVPAIALTFVLIEHVKKEKNSSTLTHDEHNRNIL</sequence>
<accession>A0A814N9N5</accession>
<comment type="caution">
    <text evidence="2">The sequence shown here is derived from an EMBL/GenBank/DDBJ whole genome shotgun (WGS) entry which is preliminary data.</text>
</comment>
<feature type="transmembrane region" description="Helical" evidence="1">
    <location>
        <begin position="44"/>
        <end position="65"/>
    </location>
</feature>
<dbReference type="EMBL" id="CAJNOE010000249">
    <property type="protein sequence ID" value="CAF1089013.1"/>
    <property type="molecule type" value="Genomic_DNA"/>
</dbReference>
<dbReference type="AlphaFoldDB" id="A0A814N9N5"/>
<protein>
    <submittedName>
        <fullName evidence="2">Uncharacterized protein</fullName>
    </submittedName>
</protein>
<feature type="transmembrane region" description="Helical" evidence="1">
    <location>
        <begin position="7"/>
        <end position="24"/>
    </location>
</feature>
<reference evidence="2" key="1">
    <citation type="submission" date="2021-02" db="EMBL/GenBank/DDBJ databases">
        <authorList>
            <person name="Nowell W R."/>
        </authorList>
    </citation>
    <scope>NUCLEOTIDE SEQUENCE</scope>
</reference>
<keyword evidence="1" id="KW-0812">Transmembrane</keyword>
<keyword evidence="1" id="KW-1133">Transmembrane helix</keyword>
<gene>
    <name evidence="2" type="ORF">IZO911_LOCUS22391</name>
    <name evidence="3" type="ORF">KXQ929_LOCUS46552</name>
</gene>
<organism evidence="2 4">
    <name type="scientific">Adineta steineri</name>
    <dbReference type="NCBI Taxonomy" id="433720"/>
    <lineage>
        <taxon>Eukaryota</taxon>
        <taxon>Metazoa</taxon>
        <taxon>Spiralia</taxon>
        <taxon>Gnathifera</taxon>
        <taxon>Rotifera</taxon>
        <taxon>Eurotatoria</taxon>
        <taxon>Bdelloidea</taxon>
        <taxon>Adinetida</taxon>
        <taxon>Adinetidae</taxon>
        <taxon>Adineta</taxon>
    </lineage>
</organism>
<dbReference type="Proteomes" id="UP000663868">
    <property type="component" value="Unassembled WGS sequence"/>
</dbReference>
<name>A0A814N9N5_9BILA</name>
<feature type="transmembrane region" description="Helical" evidence="1">
    <location>
        <begin position="77"/>
        <end position="99"/>
    </location>
</feature>
<evidence type="ECO:0000313" key="4">
    <source>
        <dbReference type="Proteomes" id="UP000663860"/>
    </source>
</evidence>
<dbReference type="Proteomes" id="UP000663860">
    <property type="component" value="Unassembled WGS sequence"/>
</dbReference>
<evidence type="ECO:0000313" key="3">
    <source>
        <dbReference type="EMBL" id="CAF4319660.1"/>
    </source>
</evidence>
<keyword evidence="1" id="KW-0472">Membrane</keyword>
<evidence type="ECO:0000313" key="2">
    <source>
        <dbReference type="EMBL" id="CAF1089013.1"/>
    </source>
</evidence>
<evidence type="ECO:0000256" key="1">
    <source>
        <dbReference type="SAM" id="Phobius"/>
    </source>
</evidence>
<proteinExistence type="predicted"/>
<dbReference type="EMBL" id="CAJOBB010015680">
    <property type="protein sequence ID" value="CAF4319660.1"/>
    <property type="molecule type" value="Genomic_DNA"/>
</dbReference>